<dbReference type="GO" id="GO:0005524">
    <property type="term" value="F:ATP binding"/>
    <property type="evidence" value="ECO:0007669"/>
    <property type="project" value="UniProtKB-UniRule"/>
</dbReference>
<comment type="caution">
    <text evidence="2">The sequence shown here is derived from an EMBL/GenBank/DDBJ whole genome shotgun (WGS) entry which is preliminary data.</text>
</comment>
<keyword evidence="1" id="KW-0067">ATP-binding</keyword>
<accession>A0A9Q0KAL3</accession>
<keyword evidence="1" id="KW-0547">Nucleotide-binding</keyword>
<dbReference type="SUPFAM" id="SSF56112">
    <property type="entry name" value="Protein kinase-like (PK-like)"/>
    <property type="match status" value="1"/>
</dbReference>
<dbReference type="PROSITE" id="PS00107">
    <property type="entry name" value="PROTEIN_KINASE_ATP"/>
    <property type="match status" value="1"/>
</dbReference>
<organism evidence="2 3">
    <name type="scientific">Protea cynaroides</name>
    <dbReference type="NCBI Taxonomy" id="273540"/>
    <lineage>
        <taxon>Eukaryota</taxon>
        <taxon>Viridiplantae</taxon>
        <taxon>Streptophyta</taxon>
        <taxon>Embryophyta</taxon>
        <taxon>Tracheophyta</taxon>
        <taxon>Spermatophyta</taxon>
        <taxon>Magnoliopsida</taxon>
        <taxon>Proteales</taxon>
        <taxon>Proteaceae</taxon>
        <taxon>Protea</taxon>
    </lineage>
</organism>
<reference evidence="2" key="1">
    <citation type="journal article" date="2023" name="Plant J.">
        <title>The genome of the king protea, Protea cynaroides.</title>
        <authorList>
            <person name="Chang J."/>
            <person name="Duong T.A."/>
            <person name="Schoeman C."/>
            <person name="Ma X."/>
            <person name="Roodt D."/>
            <person name="Barker N."/>
            <person name="Li Z."/>
            <person name="Van de Peer Y."/>
            <person name="Mizrachi E."/>
        </authorList>
    </citation>
    <scope>NUCLEOTIDE SEQUENCE</scope>
    <source>
        <tissue evidence="2">Young leaves</tissue>
    </source>
</reference>
<name>A0A9Q0KAL3_9MAGN</name>
<evidence type="ECO:0000256" key="1">
    <source>
        <dbReference type="PROSITE-ProRule" id="PRU10141"/>
    </source>
</evidence>
<evidence type="ECO:0000313" key="3">
    <source>
        <dbReference type="Proteomes" id="UP001141806"/>
    </source>
</evidence>
<proteinExistence type="predicted"/>
<gene>
    <name evidence="2" type="ORF">NE237_018771</name>
</gene>
<dbReference type="InterPro" id="IPR011009">
    <property type="entry name" value="Kinase-like_dom_sf"/>
</dbReference>
<dbReference type="InterPro" id="IPR017441">
    <property type="entry name" value="Protein_kinase_ATP_BS"/>
</dbReference>
<evidence type="ECO:0000313" key="2">
    <source>
        <dbReference type="EMBL" id="KAJ4966922.1"/>
    </source>
</evidence>
<dbReference type="Gene3D" id="3.30.200.20">
    <property type="entry name" value="Phosphorylase Kinase, domain 1"/>
    <property type="match status" value="1"/>
</dbReference>
<sequence length="110" mass="12046">MQDFFGFVRRSLVLRSTDGEEEAGFGGLVEKIGTWLRRSRGGVLSQPFPPALPPIVKDNAHTIRWGKGELIGCGAYGHVYMGMNLDFGELLVVKQTLSGILVILQNQKGT</sequence>
<protein>
    <submittedName>
        <fullName evidence="2">Uncharacterized protein</fullName>
    </submittedName>
</protein>
<dbReference type="OrthoDB" id="266718at2759"/>
<dbReference type="AlphaFoldDB" id="A0A9Q0KAL3"/>
<dbReference type="Proteomes" id="UP001141806">
    <property type="component" value="Unassembled WGS sequence"/>
</dbReference>
<keyword evidence="3" id="KW-1185">Reference proteome</keyword>
<dbReference type="EMBL" id="JAMYWD010000007">
    <property type="protein sequence ID" value="KAJ4966922.1"/>
    <property type="molecule type" value="Genomic_DNA"/>
</dbReference>
<feature type="binding site" evidence="1">
    <location>
        <position position="94"/>
    </location>
    <ligand>
        <name>ATP</name>
        <dbReference type="ChEBI" id="CHEBI:30616"/>
    </ligand>
</feature>